<dbReference type="Proteomes" id="UP001271769">
    <property type="component" value="Unassembled WGS sequence"/>
</dbReference>
<dbReference type="InterPro" id="IPR009057">
    <property type="entry name" value="Homeodomain-like_sf"/>
</dbReference>
<dbReference type="EMBL" id="JAXCLX010000001">
    <property type="protein sequence ID" value="MDY0872384.1"/>
    <property type="molecule type" value="Genomic_DNA"/>
</dbReference>
<accession>A0ABU5DYH7</accession>
<protein>
    <submittedName>
        <fullName evidence="2">MurR/RpiR family transcriptional regulator</fullName>
    </submittedName>
</protein>
<name>A0ABU5DYH7_9PROT</name>
<organism evidence="2 3">
    <name type="scientific">Dongia rigui</name>
    <dbReference type="NCBI Taxonomy" id="940149"/>
    <lineage>
        <taxon>Bacteria</taxon>
        <taxon>Pseudomonadati</taxon>
        <taxon>Pseudomonadota</taxon>
        <taxon>Alphaproteobacteria</taxon>
        <taxon>Rhodospirillales</taxon>
        <taxon>Dongiaceae</taxon>
        <taxon>Dongia</taxon>
    </lineage>
</organism>
<gene>
    <name evidence="2" type="ORF">SMD31_10640</name>
</gene>
<dbReference type="SUPFAM" id="SSF46689">
    <property type="entry name" value="Homeodomain-like"/>
    <property type="match status" value="1"/>
</dbReference>
<sequence length="297" mass="32843">MAEASRKSVRERLSACLDGATKTEKAIASYMLANLNGLPFENAATLAEKVGVSEPSVGRFCRTIGYKHLKELKADLQGDIGDKPWLIGDRLKDYRERSRKGDDELARGLEMEIAALVSNYELAHSKEWKRAVKRLARLPHIHVAGFQTERGLAQYLVNQLQYLRPGVQLLDLAGGNFSELLLGDVKKSGLILIEGRRYSRLAKVLASEAKRAGIPTTLFTDAYCDWGRDLVDEMFVVPTDINQFWDATAPVASLISLFINSIFNELGPSVETRMNEVSALYSRFIGYVGDSSGPATA</sequence>
<dbReference type="PANTHER" id="PTHR30514">
    <property type="entry name" value="GLUCOKINASE"/>
    <property type="match status" value="1"/>
</dbReference>
<dbReference type="PANTHER" id="PTHR30514:SF18">
    <property type="entry name" value="RPIR-FAMILY TRANSCRIPTIONAL REGULATOR"/>
    <property type="match status" value="1"/>
</dbReference>
<dbReference type="Pfam" id="PF01418">
    <property type="entry name" value="HTH_6"/>
    <property type="match status" value="1"/>
</dbReference>
<evidence type="ECO:0000313" key="2">
    <source>
        <dbReference type="EMBL" id="MDY0872384.1"/>
    </source>
</evidence>
<dbReference type="Gene3D" id="1.10.10.10">
    <property type="entry name" value="Winged helix-like DNA-binding domain superfamily/Winged helix DNA-binding domain"/>
    <property type="match status" value="1"/>
</dbReference>
<proteinExistence type="predicted"/>
<dbReference type="InterPro" id="IPR046348">
    <property type="entry name" value="SIS_dom_sf"/>
</dbReference>
<evidence type="ECO:0000313" key="3">
    <source>
        <dbReference type="Proteomes" id="UP001271769"/>
    </source>
</evidence>
<dbReference type="InterPro" id="IPR000281">
    <property type="entry name" value="HTH_RpiR"/>
</dbReference>
<comment type="caution">
    <text evidence="2">The sequence shown here is derived from an EMBL/GenBank/DDBJ whole genome shotgun (WGS) entry which is preliminary data.</text>
</comment>
<feature type="domain" description="HTH rpiR-type" evidence="1">
    <location>
        <begin position="7"/>
        <end position="83"/>
    </location>
</feature>
<evidence type="ECO:0000259" key="1">
    <source>
        <dbReference type="PROSITE" id="PS51071"/>
    </source>
</evidence>
<dbReference type="InterPro" id="IPR047640">
    <property type="entry name" value="RpiR-like"/>
</dbReference>
<reference evidence="2 3" key="1">
    <citation type="journal article" date="2013" name="Antonie Van Leeuwenhoek">
        <title>Dongia rigui sp. nov., isolated from freshwater of a large wetland in Korea.</title>
        <authorList>
            <person name="Baik K.S."/>
            <person name="Hwang Y.M."/>
            <person name="Choi J.S."/>
            <person name="Kwon J."/>
            <person name="Seong C.N."/>
        </authorList>
    </citation>
    <scope>NUCLEOTIDE SEQUENCE [LARGE SCALE GENOMIC DNA]</scope>
    <source>
        <strain evidence="2 3">04SU4-P</strain>
    </source>
</reference>
<dbReference type="RefSeq" id="WP_320500806.1">
    <property type="nucleotide sequence ID" value="NZ_JAXCLX010000001.1"/>
</dbReference>
<dbReference type="InterPro" id="IPR036388">
    <property type="entry name" value="WH-like_DNA-bd_sf"/>
</dbReference>
<dbReference type="SUPFAM" id="SSF53697">
    <property type="entry name" value="SIS domain"/>
    <property type="match status" value="1"/>
</dbReference>
<dbReference type="PROSITE" id="PS51071">
    <property type="entry name" value="HTH_RPIR"/>
    <property type="match status" value="1"/>
</dbReference>
<keyword evidence="3" id="KW-1185">Reference proteome</keyword>
<dbReference type="Gene3D" id="3.40.50.10490">
    <property type="entry name" value="Glucose-6-phosphate isomerase like protein, domain 1"/>
    <property type="match status" value="1"/>
</dbReference>